<comment type="similarity">
    <text evidence="1 2">Belongs to the CutC family.</text>
</comment>
<dbReference type="SUPFAM" id="SSF110395">
    <property type="entry name" value="CutC-like"/>
    <property type="match status" value="1"/>
</dbReference>
<proteinExistence type="inferred from homology"/>
<name>A0ABN1IZ81_9FLAO</name>
<comment type="subcellular location">
    <subcellularLocation>
        <location evidence="2">Cytoplasm</location>
    </subcellularLocation>
</comment>
<dbReference type="PANTHER" id="PTHR12598:SF0">
    <property type="entry name" value="COPPER HOMEOSTASIS PROTEIN CUTC HOMOLOG"/>
    <property type="match status" value="1"/>
</dbReference>
<dbReference type="InterPro" id="IPR036822">
    <property type="entry name" value="CutC-like_dom_sf"/>
</dbReference>
<dbReference type="PANTHER" id="PTHR12598">
    <property type="entry name" value="COPPER HOMEOSTASIS PROTEIN CUTC"/>
    <property type="match status" value="1"/>
</dbReference>
<comment type="caution">
    <text evidence="3">The sequence shown here is derived from an EMBL/GenBank/DDBJ whole genome shotgun (WGS) entry which is preliminary data.</text>
</comment>
<dbReference type="Gene3D" id="3.20.20.380">
    <property type="entry name" value="Copper homeostasis (CutC) domain"/>
    <property type="match status" value="1"/>
</dbReference>
<dbReference type="Proteomes" id="UP001501758">
    <property type="component" value="Unassembled WGS sequence"/>
</dbReference>
<sequence>MKTITIEICANSFESAVNAEKGGADRIELCSELAVGGITPSYGLIKKTVEEIAIPIHVLIRPRSGNFTYSDTEFDIMKKDIVFCKSIGCTGIVSGVLHEDHTLDQKRTEELIELASPLSFTFHRAFDWIPNPEKTIRILEEIGVHRVLTSGQEVKALDGINLLVKLRDKVSKLKILPGGGINVDNAKVFKDNNFEEIHLSAITIKRDKVTPKLSMNSLKLFDDQVTVFSDSQKIQQLIKTIC</sequence>
<keyword evidence="4" id="KW-1185">Reference proteome</keyword>
<dbReference type="EMBL" id="BAAAGE010000003">
    <property type="protein sequence ID" value="GAA0724446.1"/>
    <property type="molecule type" value="Genomic_DNA"/>
</dbReference>
<evidence type="ECO:0000313" key="3">
    <source>
        <dbReference type="EMBL" id="GAA0724446.1"/>
    </source>
</evidence>
<reference evidence="3 4" key="1">
    <citation type="journal article" date="2019" name="Int. J. Syst. Evol. Microbiol.">
        <title>The Global Catalogue of Microorganisms (GCM) 10K type strain sequencing project: providing services to taxonomists for standard genome sequencing and annotation.</title>
        <authorList>
            <consortium name="The Broad Institute Genomics Platform"/>
            <consortium name="The Broad Institute Genome Sequencing Center for Infectious Disease"/>
            <person name="Wu L."/>
            <person name="Ma J."/>
        </authorList>
    </citation>
    <scope>NUCLEOTIDE SEQUENCE [LARGE SCALE GENOMIC DNA]</scope>
    <source>
        <strain evidence="3 4">JCM 15974</strain>
    </source>
</reference>
<evidence type="ECO:0000313" key="4">
    <source>
        <dbReference type="Proteomes" id="UP001501758"/>
    </source>
</evidence>
<evidence type="ECO:0000256" key="1">
    <source>
        <dbReference type="ARBA" id="ARBA00007768"/>
    </source>
</evidence>
<comment type="caution">
    <text evidence="2">Once thought to be involved in copper homeostasis, experiments in E.coli have shown this is not the case.</text>
</comment>
<gene>
    <name evidence="2 3" type="primary">cutC</name>
    <name evidence="3" type="ORF">GCM10009430_28840</name>
</gene>
<dbReference type="Pfam" id="PF03932">
    <property type="entry name" value="CutC"/>
    <property type="match status" value="1"/>
</dbReference>
<keyword evidence="2" id="KW-0963">Cytoplasm</keyword>
<protein>
    <recommendedName>
        <fullName evidence="2">PF03932 family protein CutC</fullName>
    </recommendedName>
</protein>
<dbReference type="HAMAP" id="MF_00795">
    <property type="entry name" value="CutC"/>
    <property type="match status" value="1"/>
</dbReference>
<dbReference type="InterPro" id="IPR005627">
    <property type="entry name" value="CutC-like"/>
</dbReference>
<organism evidence="3 4">
    <name type="scientific">Aquimarina litoralis</name>
    <dbReference type="NCBI Taxonomy" id="584605"/>
    <lineage>
        <taxon>Bacteria</taxon>
        <taxon>Pseudomonadati</taxon>
        <taxon>Bacteroidota</taxon>
        <taxon>Flavobacteriia</taxon>
        <taxon>Flavobacteriales</taxon>
        <taxon>Flavobacteriaceae</taxon>
        <taxon>Aquimarina</taxon>
    </lineage>
</organism>
<accession>A0ABN1IZ81</accession>
<dbReference type="RefSeq" id="WP_343913011.1">
    <property type="nucleotide sequence ID" value="NZ_BAAAGE010000003.1"/>
</dbReference>
<evidence type="ECO:0000256" key="2">
    <source>
        <dbReference type="HAMAP-Rule" id="MF_00795"/>
    </source>
</evidence>